<dbReference type="OrthoDB" id="6283463at2759"/>
<gene>
    <name evidence="2" type="ORF">GPUH_LOCUS23985</name>
</gene>
<evidence type="ECO:0000256" key="1">
    <source>
        <dbReference type="SAM" id="MobiDB-lite"/>
    </source>
</evidence>
<keyword evidence="3" id="KW-1185">Reference proteome</keyword>
<reference evidence="2 3" key="1">
    <citation type="submission" date="2018-11" db="EMBL/GenBank/DDBJ databases">
        <authorList>
            <consortium name="Pathogen Informatics"/>
        </authorList>
    </citation>
    <scope>NUCLEOTIDE SEQUENCE [LARGE SCALE GENOMIC DNA]</scope>
</reference>
<dbReference type="AlphaFoldDB" id="A0A3P7NHS1"/>
<feature type="compositionally biased region" description="Acidic residues" evidence="1">
    <location>
        <begin position="23"/>
        <end position="32"/>
    </location>
</feature>
<protein>
    <submittedName>
        <fullName evidence="2">Uncharacterized protein</fullName>
    </submittedName>
</protein>
<feature type="region of interest" description="Disordered" evidence="1">
    <location>
        <begin position="1"/>
        <end position="42"/>
    </location>
</feature>
<proteinExistence type="predicted"/>
<dbReference type="Proteomes" id="UP000271098">
    <property type="component" value="Unassembled WGS sequence"/>
</dbReference>
<evidence type="ECO:0000313" key="3">
    <source>
        <dbReference type="Proteomes" id="UP000271098"/>
    </source>
</evidence>
<organism evidence="2 3">
    <name type="scientific">Gongylonema pulchrum</name>
    <dbReference type="NCBI Taxonomy" id="637853"/>
    <lineage>
        <taxon>Eukaryota</taxon>
        <taxon>Metazoa</taxon>
        <taxon>Ecdysozoa</taxon>
        <taxon>Nematoda</taxon>
        <taxon>Chromadorea</taxon>
        <taxon>Rhabditida</taxon>
        <taxon>Spirurina</taxon>
        <taxon>Spiruromorpha</taxon>
        <taxon>Spiruroidea</taxon>
        <taxon>Gongylonematidae</taxon>
        <taxon>Gongylonema</taxon>
    </lineage>
</organism>
<feature type="compositionally biased region" description="Basic and acidic residues" evidence="1">
    <location>
        <begin position="33"/>
        <end position="42"/>
    </location>
</feature>
<dbReference type="EMBL" id="UYRT01099626">
    <property type="protein sequence ID" value="VDN42235.1"/>
    <property type="molecule type" value="Genomic_DNA"/>
</dbReference>
<sequence>MMESRATVAANRAEARNFPTTYSDDDSDDEYDEYRKPKDPKT</sequence>
<accession>A0A3P7NHS1</accession>
<evidence type="ECO:0000313" key="2">
    <source>
        <dbReference type="EMBL" id="VDN42235.1"/>
    </source>
</evidence>
<name>A0A3P7NHS1_9BILA</name>